<reference evidence="3" key="1">
    <citation type="submission" date="2021-01" db="UniProtKB">
        <authorList>
            <consortium name="EnsemblPlants"/>
        </authorList>
    </citation>
    <scope>IDENTIFICATION</scope>
</reference>
<dbReference type="Pfam" id="PF09747">
    <property type="entry name" value="CCD97-like_C"/>
    <property type="match status" value="1"/>
</dbReference>
<organism evidence="3 4">
    <name type="scientific">Kalanchoe fedtschenkoi</name>
    <name type="common">Lavender scallops</name>
    <name type="synonym">South American air plant</name>
    <dbReference type="NCBI Taxonomy" id="63787"/>
    <lineage>
        <taxon>Eukaryota</taxon>
        <taxon>Viridiplantae</taxon>
        <taxon>Streptophyta</taxon>
        <taxon>Embryophyta</taxon>
        <taxon>Tracheophyta</taxon>
        <taxon>Spermatophyta</taxon>
        <taxon>Magnoliopsida</taxon>
        <taxon>eudicotyledons</taxon>
        <taxon>Gunneridae</taxon>
        <taxon>Pentapetalae</taxon>
        <taxon>Saxifragales</taxon>
        <taxon>Crassulaceae</taxon>
        <taxon>Kalanchoe</taxon>
    </lineage>
</organism>
<feature type="compositionally biased region" description="Basic and acidic residues" evidence="1">
    <location>
        <begin position="67"/>
        <end position="81"/>
    </location>
</feature>
<evidence type="ECO:0000313" key="3">
    <source>
        <dbReference type="EnsemblPlants" id="Kaladp0049s0050.1.v1.1"/>
    </source>
</evidence>
<name>A0A7N0U0A3_KALFE</name>
<dbReference type="OMA" id="AMPVESN"/>
<dbReference type="AlphaFoldDB" id="A0A7N0U0A3"/>
<proteinExistence type="predicted"/>
<feature type="region of interest" description="Disordered" evidence="1">
    <location>
        <begin position="67"/>
        <end position="116"/>
    </location>
</feature>
<dbReference type="Proteomes" id="UP000594263">
    <property type="component" value="Unplaced"/>
</dbReference>
<evidence type="ECO:0000256" key="1">
    <source>
        <dbReference type="SAM" id="MobiDB-lite"/>
    </source>
</evidence>
<dbReference type="PANTHER" id="PTHR31840">
    <property type="entry name" value="COILED-COIL DOMAIN-CONTAINING PROTEIN 97"/>
    <property type="match status" value="1"/>
</dbReference>
<protein>
    <recommendedName>
        <fullName evidence="2">CCD97-like C-terminal domain-containing protein</fullName>
    </recommendedName>
</protein>
<dbReference type="InterPro" id="IPR040233">
    <property type="entry name" value="CCD97-like_C"/>
</dbReference>
<feature type="domain" description="CCD97-like C-terminal" evidence="2">
    <location>
        <begin position="3"/>
        <end position="161"/>
    </location>
</feature>
<evidence type="ECO:0000313" key="4">
    <source>
        <dbReference type="Proteomes" id="UP000594263"/>
    </source>
</evidence>
<feature type="compositionally biased region" description="Acidic residues" evidence="1">
    <location>
        <begin position="82"/>
        <end position="93"/>
    </location>
</feature>
<accession>A0A7N0U0A3</accession>
<dbReference type="InterPro" id="IPR018613">
    <property type="entry name" value="Ccdc97-like"/>
</dbReference>
<dbReference type="PANTHER" id="PTHR31840:SF1">
    <property type="entry name" value="COILED-COIL DOMAIN-CONTAINING PROTEIN 97"/>
    <property type="match status" value="1"/>
</dbReference>
<sequence length="162" mass="19283">MYDGQYFSEDAMREREPYLHYEYIGKFQDMTGRRMSRPGERWSDTLMRRSEEAMLVAKIRSEQQRLGVPEKDWVGNERLQEEETDEMEEEEEELKVNENGGMAKEPDQGSIPQKKEIPSAEELQDRMEQFTILMQEKFLAGHDTEHVDYAKIDKHDETLDDR</sequence>
<evidence type="ECO:0000259" key="2">
    <source>
        <dbReference type="Pfam" id="PF09747"/>
    </source>
</evidence>
<dbReference type="Gramene" id="Kaladp0049s0050.1.v1.1">
    <property type="protein sequence ID" value="Kaladp0049s0050.1.v1.1"/>
    <property type="gene ID" value="Kaladp0049s0050.v1.1"/>
</dbReference>
<dbReference type="EnsemblPlants" id="Kaladp0049s0050.1.v1.1">
    <property type="protein sequence ID" value="Kaladp0049s0050.1.v1.1"/>
    <property type="gene ID" value="Kaladp0049s0050.v1.1"/>
</dbReference>
<keyword evidence="4" id="KW-1185">Reference proteome</keyword>